<dbReference type="Proteomes" id="UP000030106">
    <property type="component" value="Unassembled WGS sequence"/>
</dbReference>
<evidence type="ECO:0000313" key="4">
    <source>
        <dbReference type="Proteomes" id="UP000030106"/>
    </source>
</evidence>
<keyword evidence="2" id="KW-0812">Transmembrane</keyword>
<comment type="caution">
    <text evidence="3">The sequence shown here is derived from an EMBL/GenBank/DDBJ whole genome shotgun (WGS) entry which is preliminary data.</text>
</comment>
<evidence type="ECO:0000256" key="1">
    <source>
        <dbReference type="SAM" id="MobiDB-lite"/>
    </source>
</evidence>
<protein>
    <submittedName>
        <fullName evidence="3">Uncharacterized protein</fullName>
    </submittedName>
</protein>
<reference evidence="3 4" key="1">
    <citation type="submission" date="2012-10" db="EMBL/GenBank/DDBJ databases">
        <title>Genome sequencing and analysis of entomopathogenic fungi Beauveria bassiana D1-5.</title>
        <authorList>
            <person name="Li Q."/>
            <person name="Wang L."/>
            <person name="Zhang Z."/>
            <person name="Wang Q."/>
            <person name="Ren J."/>
            <person name="Wang M."/>
            <person name="Xu W."/>
            <person name="Wang J."/>
            <person name="Lu Y."/>
            <person name="Du Q."/>
            <person name="Sun Z."/>
        </authorList>
    </citation>
    <scope>NUCLEOTIDE SEQUENCE [LARGE SCALE GENOMIC DNA]</scope>
    <source>
        <strain evidence="3 4">D1-5</strain>
    </source>
</reference>
<evidence type="ECO:0000256" key="2">
    <source>
        <dbReference type="SAM" id="Phobius"/>
    </source>
</evidence>
<feature type="transmembrane region" description="Helical" evidence="2">
    <location>
        <begin position="12"/>
        <end position="34"/>
    </location>
</feature>
<evidence type="ECO:0000313" key="3">
    <source>
        <dbReference type="EMBL" id="KGQ02780.1"/>
    </source>
</evidence>
<proteinExistence type="predicted"/>
<accession>A0A0A2V9L8</accession>
<feature type="region of interest" description="Disordered" evidence="1">
    <location>
        <begin position="56"/>
        <end position="79"/>
    </location>
</feature>
<name>A0A0A2V9L8_BEABA</name>
<dbReference type="AlphaFoldDB" id="A0A0A2V9L8"/>
<organism evidence="3 4">
    <name type="scientific">Beauveria bassiana D1-5</name>
    <dbReference type="NCBI Taxonomy" id="1245745"/>
    <lineage>
        <taxon>Eukaryota</taxon>
        <taxon>Fungi</taxon>
        <taxon>Dikarya</taxon>
        <taxon>Ascomycota</taxon>
        <taxon>Pezizomycotina</taxon>
        <taxon>Sordariomycetes</taxon>
        <taxon>Hypocreomycetidae</taxon>
        <taxon>Hypocreales</taxon>
        <taxon>Cordycipitaceae</taxon>
        <taxon>Beauveria</taxon>
    </lineage>
</organism>
<sequence length="79" mass="8667">MQSRALEMDASTIAAVIFGTVSLAIGLIGLYLAFAQLRVSLLRVSLRSMTIRRQVESYDRGEGQQSHELATTADRGRVL</sequence>
<gene>
    <name evidence="3" type="ORF">BBAD15_g12000</name>
</gene>
<keyword evidence="2" id="KW-1133">Transmembrane helix</keyword>
<dbReference type="HOGENOM" id="CLU_2687436_0_0_1"/>
<keyword evidence="2" id="KW-0472">Membrane</keyword>
<dbReference type="EMBL" id="ANFO01001381">
    <property type="protein sequence ID" value="KGQ02780.1"/>
    <property type="molecule type" value="Genomic_DNA"/>
</dbReference>